<dbReference type="SUPFAM" id="SSF53335">
    <property type="entry name" value="S-adenosyl-L-methionine-dependent methyltransferases"/>
    <property type="match status" value="1"/>
</dbReference>
<name>A0ABS4ZDM6_9ACTN</name>
<evidence type="ECO:0000313" key="2">
    <source>
        <dbReference type="EMBL" id="MBP2419137.1"/>
    </source>
</evidence>
<evidence type="ECO:0000256" key="1">
    <source>
        <dbReference type="SAM" id="MobiDB-lite"/>
    </source>
</evidence>
<accession>A0ABS4ZDM6</accession>
<feature type="compositionally biased region" description="Basic and acidic residues" evidence="1">
    <location>
        <begin position="437"/>
        <end position="449"/>
    </location>
</feature>
<reference evidence="2 3" key="1">
    <citation type="submission" date="2021-03" db="EMBL/GenBank/DDBJ databases">
        <title>Sequencing the genomes of 1000 actinobacteria strains.</title>
        <authorList>
            <person name="Klenk H.-P."/>
        </authorList>
    </citation>
    <scope>NUCLEOTIDE SEQUENCE [LARGE SCALE GENOMIC DNA]</scope>
    <source>
        <strain evidence="2 3">DSM 12936</strain>
    </source>
</reference>
<dbReference type="RefSeq" id="WP_210059220.1">
    <property type="nucleotide sequence ID" value="NZ_BAAAMH010000035.1"/>
</dbReference>
<dbReference type="InterPro" id="IPR029063">
    <property type="entry name" value="SAM-dependent_MTases_sf"/>
</dbReference>
<keyword evidence="3" id="KW-1185">Reference proteome</keyword>
<dbReference type="PANTHER" id="PTHR36529">
    <property type="entry name" value="SLL1095 PROTEIN"/>
    <property type="match status" value="1"/>
</dbReference>
<dbReference type="Gene3D" id="3.90.550.10">
    <property type="entry name" value="Spore Coat Polysaccharide Biosynthesis Protein SpsA, Chain A"/>
    <property type="match status" value="1"/>
</dbReference>
<evidence type="ECO:0000313" key="3">
    <source>
        <dbReference type="Proteomes" id="UP000758168"/>
    </source>
</evidence>
<dbReference type="Pfam" id="PF13489">
    <property type="entry name" value="Methyltransf_23"/>
    <property type="match status" value="1"/>
</dbReference>
<dbReference type="Gene3D" id="3.40.50.150">
    <property type="entry name" value="Vaccinia Virus protein VP39"/>
    <property type="match status" value="1"/>
</dbReference>
<dbReference type="EMBL" id="JAGIOB010000001">
    <property type="protein sequence ID" value="MBP2419137.1"/>
    <property type="molecule type" value="Genomic_DNA"/>
</dbReference>
<dbReference type="Pfam" id="PF09837">
    <property type="entry name" value="DUF2064"/>
    <property type="match status" value="1"/>
</dbReference>
<dbReference type="InterPro" id="IPR018641">
    <property type="entry name" value="Trfase_1_rSAM/seldom-assoc"/>
</dbReference>
<gene>
    <name evidence="2" type="ORF">JOF54_004059</name>
</gene>
<comment type="caution">
    <text evidence="2">The sequence shown here is derived from an EMBL/GenBank/DDBJ whole genome shotgun (WGS) entry which is preliminary data.</text>
</comment>
<protein>
    <submittedName>
        <fullName evidence="2">Glycosyltransferase A (GT-A) superfamily protein (DUF2064 family)</fullName>
    </submittedName>
</protein>
<dbReference type="InterPro" id="IPR029044">
    <property type="entry name" value="Nucleotide-diphossugar_trans"/>
</dbReference>
<dbReference type="Proteomes" id="UP000758168">
    <property type="component" value="Unassembled WGS sequence"/>
</dbReference>
<dbReference type="PANTHER" id="PTHR36529:SF1">
    <property type="entry name" value="GLYCOSYLTRANSFERASE"/>
    <property type="match status" value="1"/>
</dbReference>
<feature type="region of interest" description="Disordered" evidence="1">
    <location>
        <begin position="430"/>
        <end position="449"/>
    </location>
</feature>
<dbReference type="SUPFAM" id="SSF53448">
    <property type="entry name" value="Nucleotide-diphospho-sugar transferases"/>
    <property type="match status" value="1"/>
</dbReference>
<organism evidence="2 3">
    <name type="scientific">Microlunatus capsulatus</name>
    <dbReference type="NCBI Taxonomy" id="99117"/>
    <lineage>
        <taxon>Bacteria</taxon>
        <taxon>Bacillati</taxon>
        <taxon>Actinomycetota</taxon>
        <taxon>Actinomycetes</taxon>
        <taxon>Propionibacteriales</taxon>
        <taxon>Propionibacteriaceae</taxon>
        <taxon>Microlunatus</taxon>
    </lineage>
</organism>
<proteinExistence type="predicted"/>
<dbReference type="CDD" id="cd02440">
    <property type="entry name" value="AdoMet_MTases"/>
    <property type="match status" value="1"/>
</dbReference>
<sequence>MTRGRAETLIVLAKEPRPGRVKTRLQASFSPEEAAQLAAAALEDSLSAVETAEVPHQVVAWDGPGRWWRQRLGDRGHVVVDQPDGDLSTRLAAAFRGAAAADAGRVDGPRCRLLIGMDTPQVTPSLLRTSWEGADAVLGLTPDGGFWAIGLAGVDPDLCFSGIPMSTPRTGAAQLNRLVELGLDVKLLPPLRDVDEPADAEAVAYHHPDLGFSVLHRQLLDRRPEQPADRLFDRAYLGGPLRSDGGTGDVLAIDVARWSGAADAVDQLIVSRCEAPVLDLGCGPGRLVRAVTDTGRPALGIDSSAAAVELCQRRGAPALRSRVEDPLPAEGRWGTVLLIDGNIGIGGDVRRLLNRCRELVAPGGLIICEVDDRADGHQQADVVLRSSGASSTQMAWSRIGASALAELAAHLDLWVSEQWSAEGRTFVTLRSTGQRSDPGDPAHEDVGRP</sequence>